<evidence type="ECO:0000256" key="10">
    <source>
        <dbReference type="ARBA" id="ARBA00023125"/>
    </source>
</evidence>
<dbReference type="SUPFAM" id="SSF63380">
    <property type="entry name" value="Riboflavin synthase domain-like"/>
    <property type="match status" value="2"/>
</dbReference>
<evidence type="ECO:0000256" key="4">
    <source>
        <dbReference type="ARBA" id="ARBA00012827"/>
    </source>
</evidence>
<evidence type="ECO:0000256" key="11">
    <source>
        <dbReference type="ARBA" id="ARBA00023163"/>
    </source>
</evidence>
<keyword evidence="8" id="KW-0677">Repeat</keyword>
<dbReference type="InterPro" id="IPR017938">
    <property type="entry name" value="Riboflavin_synthase-like_b-brl"/>
</dbReference>
<gene>
    <name evidence="16" type="ORF">AXF42_Ash006291</name>
</gene>
<dbReference type="InterPro" id="IPR003340">
    <property type="entry name" value="B3_DNA-bd"/>
</dbReference>
<feature type="domain" description="TF-B3" evidence="14">
    <location>
        <begin position="1"/>
        <end position="91"/>
    </location>
</feature>
<dbReference type="InterPro" id="IPR001783">
    <property type="entry name" value="Lumazine-bd"/>
</dbReference>
<name>A0A2I0AYM5_9ASPA</name>
<dbReference type="NCBIfam" id="NF006767">
    <property type="entry name" value="PRK09289.1"/>
    <property type="match status" value="1"/>
</dbReference>
<dbReference type="Pfam" id="PF00677">
    <property type="entry name" value="Lum_binding"/>
    <property type="match status" value="2"/>
</dbReference>
<dbReference type="NCBIfam" id="TIGR00187">
    <property type="entry name" value="ribE"/>
    <property type="match status" value="1"/>
</dbReference>
<keyword evidence="11" id="KW-0804">Transcription</keyword>
<dbReference type="GO" id="GO:0009231">
    <property type="term" value="P:riboflavin biosynthetic process"/>
    <property type="evidence" value="ECO:0007669"/>
    <property type="project" value="UniProtKB-KW"/>
</dbReference>
<dbReference type="PROSITE" id="PS51177">
    <property type="entry name" value="LUMAZINE_BIND"/>
    <property type="match status" value="2"/>
</dbReference>
<feature type="repeat" description="Lumazine-binding" evidence="13">
    <location>
        <begin position="244"/>
        <end position="342"/>
    </location>
</feature>
<evidence type="ECO:0000256" key="1">
    <source>
        <dbReference type="ARBA" id="ARBA00002803"/>
    </source>
</evidence>
<evidence type="ECO:0000259" key="14">
    <source>
        <dbReference type="PROSITE" id="PS50863"/>
    </source>
</evidence>
<dbReference type="FunFam" id="2.40.30.20:FF:000003">
    <property type="entry name" value="Riboflavin synthase, alpha subunit"/>
    <property type="match status" value="1"/>
</dbReference>
<keyword evidence="7 16" id="KW-0808">Transferase</keyword>
<dbReference type="PANTHER" id="PTHR21098:SF0">
    <property type="entry name" value="RIBOFLAVIN SYNTHASE"/>
    <property type="match status" value="1"/>
</dbReference>
<proteinExistence type="predicted"/>
<dbReference type="GO" id="GO:0004746">
    <property type="term" value="F:riboflavin synthase activity"/>
    <property type="evidence" value="ECO:0007669"/>
    <property type="project" value="UniProtKB-EC"/>
</dbReference>
<comment type="function">
    <text evidence="1">Catalyzes the dismutation of two molecules of 6,7-dimethyl-8-ribityllumazine, resulting in the formation of riboflavin and 5-amino-6-(D-ribitylamino)uracil.</text>
</comment>
<dbReference type="OrthoDB" id="10258924at2759"/>
<evidence type="ECO:0000256" key="12">
    <source>
        <dbReference type="ARBA" id="ARBA00023242"/>
    </source>
</evidence>
<keyword evidence="17" id="KW-1185">Reference proteome</keyword>
<feature type="domain" description="Lumazine-binding" evidence="15">
    <location>
        <begin position="343"/>
        <end position="441"/>
    </location>
</feature>
<evidence type="ECO:0000256" key="7">
    <source>
        <dbReference type="ARBA" id="ARBA00022679"/>
    </source>
</evidence>
<dbReference type="PANTHER" id="PTHR21098">
    <property type="entry name" value="RIBOFLAVIN SYNTHASE ALPHA CHAIN"/>
    <property type="match status" value="1"/>
</dbReference>
<dbReference type="EC" id="2.5.1.9" evidence="4"/>
<evidence type="ECO:0000256" key="5">
    <source>
        <dbReference type="ARBA" id="ARBA00013950"/>
    </source>
</evidence>
<dbReference type="SUPFAM" id="SSF101936">
    <property type="entry name" value="DNA-binding pseudobarrel domain"/>
    <property type="match status" value="1"/>
</dbReference>
<protein>
    <recommendedName>
        <fullName evidence="5">Riboflavin synthase</fullName>
        <ecNumber evidence="4">2.5.1.9</ecNumber>
    </recommendedName>
</protein>
<dbReference type="GO" id="GO:0005634">
    <property type="term" value="C:nucleus"/>
    <property type="evidence" value="ECO:0007669"/>
    <property type="project" value="UniProtKB-SubCell"/>
</dbReference>
<evidence type="ECO:0000313" key="17">
    <source>
        <dbReference type="Proteomes" id="UP000236161"/>
    </source>
</evidence>
<reference evidence="16 17" key="1">
    <citation type="journal article" date="2017" name="Nature">
        <title>The Apostasia genome and the evolution of orchids.</title>
        <authorList>
            <person name="Zhang G.Q."/>
            <person name="Liu K.W."/>
            <person name="Li Z."/>
            <person name="Lohaus R."/>
            <person name="Hsiao Y.Y."/>
            <person name="Niu S.C."/>
            <person name="Wang J.Y."/>
            <person name="Lin Y.C."/>
            <person name="Xu Q."/>
            <person name="Chen L.J."/>
            <person name="Yoshida K."/>
            <person name="Fujiwara S."/>
            <person name="Wang Z.W."/>
            <person name="Zhang Y.Q."/>
            <person name="Mitsuda N."/>
            <person name="Wang M."/>
            <person name="Liu G.H."/>
            <person name="Pecoraro L."/>
            <person name="Huang H.X."/>
            <person name="Xiao X.J."/>
            <person name="Lin M."/>
            <person name="Wu X.Y."/>
            <person name="Wu W.L."/>
            <person name="Chen Y.Y."/>
            <person name="Chang S.B."/>
            <person name="Sakamoto S."/>
            <person name="Ohme-Takagi M."/>
            <person name="Yagi M."/>
            <person name="Zeng S.J."/>
            <person name="Shen C.Y."/>
            <person name="Yeh C.M."/>
            <person name="Luo Y.B."/>
            <person name="Tsai W.C."/>
            <person name="Van de Peer Y."/>
            <person name="Liu Z.J."/>
        </authorList>
    </citation>
    <scope>NUCLEOTIDE SEQUENCE [LARGE SCALE GENOMIC DNA]</scope>
    <source>
        <strain evidence="17">cv. Shenzhen</strain>
        <tissue evidence="16">Stem</tissue>
    </source>
</reference>
<evidence type="ECO:0000256" key="13">
    <source>
        <dbReference type="PROSITE-ProRule" id="PRU00524"/>
    </source>
</evidence>
<dbReference type="Gene3D" id="2.40.30.20">
    <property type="match status" value="2"/>
</dbReference>
<dbReference type="EMBL" id="KZ451935">
    <property type="protein sequence ID" value="PKA60657.1"/>
    <property type="molecule type" value="Genomic_DNA"/>
</dbReference>
<dbReference type="AlphaFoldDB" id="A0A2I0AYM5"/>
<sequence length="454" mass="49037">MVRDAKPQSSSLKVLPASIQRALPRTTVPIALACRGNTWKVKYSGSCLVRRFESGWRRFVEDNNVRAGDGCVFEIMDDQELKFEVQILDGQLPFHPAGRGTTIDSAIESVVPVPALRPPTAAPATSASALCIRMLLRGDLGGAEGRCTHTRQDLKVASSSSSASEAGTPCYSLLVRLQISNCRVSQSPSVSGRSLPERARKNSSLSRKSYCGNAFFKSSSIPLRTHLKSGLITLKSRGKTTKCLFTGIVEEVGRILHLGPNKDGGFDMKIDAKTVLGGVSLGDSIAVNGTCLTVSEFDQSASHFTVGLSPETLRKTSLSELVAGSPVNLERALQPISRMGGHFVQGHVDGTGEIVKFEPEGDSLWVKVRTSPELLRYIVPKGFITVDGTSLTVVRVYEDENCFDFMLVAYTQQKVVIPMKKVGDKVNLEVDILGKYVEKILKSGLATVGFQSAS</sequence>
<dbReference type="InterPro" id="IPR023366">
    <property type="entry name" value="ATP_synth_asu-like_sf"/>
</dbReference>
<dbReference type="Proteomes" id="UP000236161">
    <property type="component" value="Unassembled WGS sequence"/>
</dbReference>
<feature type="repeat" description="Lumazine-binding" evidence="13">
    <location>
        <begin position="343"/>
        <end position="441"/>
    </location>
</feature>
<comment type="subcellular location">
    <subcellularLocation>
        <location evidence="2">Nucleus</location>
    </subcellularLocation>
</comment>
<dbReference type="Gene3D" id="2.40.330.10">
    <property type="entry name" value="DNA-binding pseudobarrel domain"/>
    <property type="match status" value="1"/>
</dbReference>
<dbReference type="Pfam" id="PF02362">
    <property type="entry name" value="B3"/>
    <property type="match status" value="1"/>
</dbReference>
<evidence type="ECO:0000256" key="9">
    <source>
        <dbReference type="ARBA" id="ARBA00023015"/>
    </source>
</evidence>
<dbReference type="InterPro" id="IPR026017">
    <property type="entry name" value="Lumazine-bd_dom"/>
</dbReference>
<dbReference type="FunFam" id="2.40.30.20:FF:000004">
    <property type="entry name" value="Riboflavin synthase, alpha subunit"/>
    <property type="match status" value="1"/>
</dbReference>
<dbReference type="CDD" id="cd10017">
    <property type="entry name" value="B3_DNA"/>
    <property type="match status" value="1"/>
</dbReference>
<dbReference type="CDD" id="cd00402">
    <property type="entry name" value="Riboflavin_synthase_like"/>
    <property type="match status" value="1"/>
</dbReference>
<evidence type="ECO:0000313" key="16">
    <source>
        <dbReference type="EMBL" id="PKA60657.1"/>
    </source>
</evidence>
<evidence type="ECO:0000256" key="3">
    <source>
        <dbReference type="ARBA" id="ARBA00004887"/>
    </source>
</evidence>
<dbReference type="GO" id="GO:0003677">
    <property type="term" value="F:DNA binding"/>
    <property type="evidence" value="ECO:0007669"/>
    <property type="project" value="UniProtKB-KW"/>
</dbReference>
<keyword evidence="10" id="KW-0238">DNA-binding</keyword>
<dbReference type="STRING" id="1088818.A0A2I0AYM5"/>
<organism evidence="16 17">
    <name type="scientific">Apostasia shenzhenica</name>
    <dbReference type="NCBI Taxonomy" id="1088818"/>
    <lineage>
        <taxon>Eukaryota</taxon>
        <taxon>Viridiplantae</taxon>
        <taxon>Streptophyta</taxon>
        <taxon>Embryophyta</taxon>
        <taxon>Tracheophyta</taxon>
        <taxon>Spermatophyta</taxon>
        <taxon>Magnoliopsida</taxon>
        <taxon>Liliopsida</taxon>
        <taxon>Asparagales</taxon>
        <taxon>Orchidaceae</taxon>
        <taxon>Apostasioideae</taxon>
        <taxon>Apostasia</taxon>
    </lineage>
</organism>
<comment type="pathway">
    <text evidence="3">Cofactor biosynthesis; riboflavin biosynthesis; riboflavin from 2-hydroxy-3-oxobutyl phosphate and 5-amino-6-(D-ribitylamino)uracil: step 2/2.</text>
</comment>
<evidence type="ECO:0000256" key="2">
    <source>
        <dbReference type="ARBA" id="ARBA00004123"/>
    </source>
</evidence>
<keyword evidence="6" id="KW-0686">Riboflavin biosynthesis</keyword>
<evidence type="ECO:0000256" key="8">
    <source>
        <dbReference type="ARBA" id="ARBA00022737"/>
    </source>
</evidence>
<keyword evidence="12" id="KW-0539">Nucleus</keyword>
<evidence type="ECO:0000256" key="6">
    <source>
        <dbReference type="ARBA" id="ARBA00022619"/>
    </source>
</evidence>
<evidence type="ECO:0000259" key="15">
    <source>
        <dbReference type="PROSITE" id="PS51177"/>
    </source>
</evidence>
<dbReference type="InterPro" id="IPR015300">
    <property type="entry name" value="DNA-bd_pseudobarrel_sf"/>
</dbReference>
<accession>A0A2I0AYM5</accession>
<feature type="domain" description="Lumazine-binding" evidence="15">
    <location>
        <begin position="244"/>
        <end position="342"/>
    </location>
</feature>
<keyword evidence="9" id="KW-0805">Transcription regulation</keyword>
<dbReference type="PROSITE" id="PS50863">
    <property type="entry name" value="B3"/>
    <property type="match status" value="1"/>
</dbReference>